<dbReference type="PANTHER" id="PTHR26374:SF451">
    <property type="entry name" value="ZINC FINGER, C2H2-LIKE PROTEIN-RELATED"/>
    <property type="match status" value="1"/>
</dbReference>
<evidence type="ECO:0000259" key="10">
    <source>
        <dbReference type="PROSITE" id="PS50157"/>
    </source>
</evidence>
<organism evidence="11 12">
    <name type="scientific">Artemisia annua</name>
    <name type="common">Sweet wormwood</name>
    <dbReference type="NCBI Taxonomy" id="35608"/>
    <lineage>
        <taxon>Eukaryota</taxon>
        <taxon>Viridiplantae</taxon>
        <taxon>Streptophyta</taxon>
        <taxon>Embryophyta</taxon>
        <taxon>Tracheophyta</taxon>
        <taxon>Spermatophyta</taxon>
        <taxon>Magnoliopsida</taxon>
        <taxon>eudicotyledons</taxon>
        <taxon>Gunneridae</taxon>
        <taxon>Pentapetalae</taxon>
        <taxon>asterids</taxon>
        <taxon>campanulids</taxon>
        <taxon>Asterales</taxon>
        <taxon>Asteraceae</taxon>
        <taxon>Asteroideae</taxon>
        <taxon>Anthemideae</taxon>
        <taxon>Artemisiinae</taxon>
        <taxon>Artemisia</taxon>
    </lineage>
</organism>
<evidence type="ECO:0000256" key="5">
    <source>
        <dbReference type="ARBA" id="ARBA00022833"/>
    </source>
</evidence>
<dbReference type="Proteomes" id="UP000245207">
    <property type="component" value="Unassembled WGS sequence"/>
</dbReference>
<accession>A0A2U1ME47</accession>
<keyword evidence="8" id="KW-0539">Nucleus</keyword>
<reference evidence="11 12" key="1">
    <citation type="journal article" date="2018" name="Mol. Plant">
        <title>The genome of Artemisia annua provides insight into the evolution of Asteraceae family and artemisinin biosynthesis.</title>
        <authorList>
            <person name="Shen Q."/>
            <person name="Zhang L."/>
            <person name="Liao Z."/>
            <person name="Wang S."/>
            <person name="Yan T."/>
            <person name="Shi P."/>
            <person name="Liu M."/>
            <person name="Fu X."/>
            <person name="Pan Q."/>
            <person name="Wang Y."/>
            <person name="Lv Z."/>
            <person name="Lu X."/>
            <person name="Zhang F."/>
            <person name="Jiang W."/>
            <person name="Ma Y."/>
            <person name="Chen M."/>
            <person name="Hao X."/>
            <person name="Li L."/>
            <person name="Tang Y."/>
            <person name="Lv G."/>
            <person name="Zhou Y."/>
            <person name="Sun X."/>
            <person name="Brodelius P.E."/>
            <person name="Rose J.K.C."/>
            <person name="Tang K."/>
        </authorList>
    </citation>
    <scope>NUCLEOTIDE SEQUENCE [LARGE SCALE GENOMIC DNA]</scope>
    <source>
        <strain evidence="12">cv. Huhao1</strain>
        <tissue evidence="11">Leaf</tissue>
    </source>
</reference>
<proteinExistence type="predicted"/>
<dbReference type="PANTHER" id="PTHR26374">
    <property type="entry name" value="ZINC FINGER PROTEIN ZAT5"/>
    <property type="match status" value="1"/>
</dbReference>
<evidence type="ECO:0000256" key="1">
    <source>
        <dbReference type="ARBA" id="ARBA00004123"/>
    </source>
</evidence>
<keyword evidence="6" id="KW-0805">Transcription regulation</keyword>
<dbReference type="PROSITE" id="PS50157">
    <property type="entry name" value="ZINC_FINGER_C2H2_2"/>
    <property type="match status" value="2"/>
</dbReference>
<feature type="domain" description="C2H2-type" evidence="10">
    <location>
        <begin position="89"/>
        <end position="116"/>
    </location>
</feature>
<dbReference type="InterPro" id="IPR036236">
    <property type="entry name" value="Znf_C2H2_sf"/>
</dbReference>
<evidence type="ECO:0000313" key="11">
    <source>
        <dbReference type="EMBL" id="PWA59518.1"/>
    </source>
</evidence>
<gene>
    <name evidence="11" type="ORF">CTI12_AA328200</name>
</gene>
<keyword evidence="5" id="KW-0862">Zinc</keyword>
<keyword evidence="7" id="KW-0804">Transcription</keyword>
<evidence type="ECO:0000256" key="4">
    <source>
        <dbReference type="ARBA" id="ARBA00022771"/>
    </source>
</evidence>
<evidence type="ECO:0000256" key="7">
    <source>
        <dbReference type="ARBA" id="ARBA00023163"/>
    </source>
</evidence>
<dbReference type="Gene3D" id="3.30.160.60">
    <property type="entry name" value="Classic Zinc Finger"/>
    <property type="match status" value="1"/>
</dbReference>
<dbReference type="EMBL" id="PKPP01005601">
    <property type="protein sequence ID" value="PWA59518.1"/>
    <property type="molecule type" value="Genomic_DNA"/>
</dbReference>
<dbReference type="SUPFAM" id="SSF57667">
    <property type="entry name" value="beta-beta-alpha zinc fingers"/>
    <property type="match status" value="1"/>
</dbReference>
<dbReference type="PROSITE" id="PS00028">
    <property type="entry name" value="ZINC_FINGER_C2H2_1"/>
    <property type="match status" value="2"/>
</dbReference>
<evidence type="ECO:0000256" key="2">
    <source>
        <dbReference type="ARBA" id="ARBA00022723"/>
    </source>
</evidence>
<dbReference type="OrthoDB" id="6077919at2759"/>
<evidence type="ECO:0000256" key="9">
    <source>
        <dbReference type="PROSITE-ProRule" id="PRU00042"/>
    </source>
</evidence>
<keyword evidence="12" id="KW-1185">Reference proteome</keyword>
<feature type="domain" description="C2H2-type" evidence="10">
    <location>
        <begin position="175"/>
        <end position="202"/>
    </location>
</feature>
<evidence type="ECO:0000313" key="12">
    <source>
        <dbReference type="Proteomes" id="UP000245207"/>
    </source>
</evidence>
<protein>
    <submittedName>
        <fullName evidence="11">Zinc finger, C2H2</fullName>
    </submittedName>
</protein>
<sequence length="270" mass="30062">MEFLPESTAETSRYQAHQIITGKRMDHPRPCSSSYNIGSEEEEDMANCLIMLAQSVSPTKQNNSDINSQNTEKLKHRSLSNITYESYKYECKTCNRFFHSFQALGGHRAGHKKPKLAVEEDHNSVSTKTEFFIEDQPKLLVEEQERNLVTTTNKSPSPPPGFILTGCKTNKAKVHECSICGSEFFSGQALGGHMRRHRTVPPSTNQIVVSTNVNATSAQYTSEKSPMLSLDLNLPAPEVVDDVNSNFQFTTGSSNKHLAYPAAALVDCHY</sequence>
<evidence type="ECO:0000256" key="3">
    <source>
        <dbReference type="ARBA" id="ARBA00022737"/>
    </source>
</evidence>
<dbReference type="STRING" id="35608.A0A2U1ME47"/>
<dbReference type="Pfam" id="PF13912">
    <property type="entry name" value="zf-C2H2_6"/>
    <property type="match status" value="2"/>
</dbReference>
<evidence type="ECO:0000256" key="6">
    <source>
        <dbReference type="ARBA" id="ARBA00023015"/>
    </source>
</evidence>
<keyword evidence="2" id="KW-0479">Metal-binding</keyword>
<dbReference type="GO" id="GO:0005634">
    <property type="term" value="C:nucleus"/>
    <property type="evidence" value="ECO:0007669"/>
    <property type="project" value="UniProtKB-SubCell"/>
</dbReference>
<comment type="caution">
    <text evidence="11">The sequence shown here is derived from an EMBL/GenBank/DDBJ whole genome shotgun (WGS) entry which is preliminary data.</text>
</comment>
<evidence type="ECO:0000256" key="8">
    <source>
        <dbReference type="ARBA" id="ARBA00023242"/>
    </source>
</evidence>
<name>A0A2U1ME47_ARTAN</name>
<dbReference type="InterPro" id="IPR013087">
    <property type="entry name" value="Znf_C2H2_type"/>
</dbReference>
<keyword evidence="4 9" id="KW-0863">Zinc-finger</keyword>
<dbReference type="AlphaFoldDB" id="A0A2U1ME47"/>
<comment type="subcellular location">
    <subcellularLocation>
        <location evidence="1">Nucleus</location>
    </subcellularLocation>
</comment>
<dbReference type="GO" id="GO:0008270">
    <property type="term" value="F:zinc ion binding"/>
    <property type="evidence" value="ECO:0007669"/>
    <property type="project" value="UniProtKB-KW"/>
</dbReference>
<dbReference type="SMART" id="SM00355">
    <property type="entry name" value="ZnF_C2H2"/>
    <property type="match status" value="2"/>
</dbReference>
<keyword evidence="3" id="KW-0677">Repeat</keyword>